<feature type="region of interest" description="Disordered" evidence="1">
    <location>
        <begin position="1"/>
        <end position="30"/>
    </location>
</feature>
<dbReference type="PANTHER" id="PTHR31672:SF2">
    <property type="entry name" value="F-BOX DOMAIN-CONTAINING PROTEIN"/>
    <property type="match status" value="1"/>
</dbReference>
<dbReference type="InterPro" id="IPR050796">
    <property type="entry name" value="SCF_F-box_component"/>
</dbReference>
<dbReference type="EMBL" id="GGEC01067459">
    <property type="protein sequence ID" value="MBX47943.1"/>
    <property type="molecule type" value="Transcribed_RNA"/>
</dbReference>
<evidence type="ECO:0000313" key="3">
    <source>
        <dbReference type="EMBL" id="MBX47943.1"/>
    </source>
</evidence>
<reference evidence="3" key="1">
    <citation type="submission" date="2018-02" db="EMBL/GenBank/DDBJ databases">
        <title>Rhizophora mucronata_Transcriptome.</title>
        <authorList>
            <person name="Meera S.P."/>
            <person name="Sreeshan A."/>
            <person name="Augustine A."/>
        </authorList>
    </citation>
    <scope>NUCLEOTIDE SEQUENCE</scope>
    <source>
        <tissue evidence="3">Leaf</tissue>
    </source>
</reference>
<accession>A0A2P2NZN9</accession>
<dbReference type="InterPro" id="IPR017451">
    <property type="entry name" value="F-box-assoc_interact_dom"/>
</dbReference>
<feature type="domain" description="F-box" evidence="2">
    <location>
        <begin position="28"/>
        <end position="77"/>
    </location>
</feature>
<dbReference type="SUPFAM" id="SSF81383">
    <property type="entry name" value="F-box domain"/>
    <property type="match status" value="1"/>
</dbReference>
<dbReference type="SMART" id="SM00256">
    <property type="entry name" value="FBOX"/>
    <property type="match status" value="1"/>
</dbReference>
<dbReference type="InterPro" id="IPR001810">
    <property type="entry name" value="F-box_dom"/>
</dbReference>
<dbReference type="NCBIfam" id="TIGR01640">
    <property type="entry name" value="F_box_assoc_1"/>
    <property type="match status" value="1"/>
</dbReference>
<dbReference type="SUPFAM" id="SSF117281">
    <property type="entry name" value="Kelch motif"/>
    <property type="match status" value="1"/>
</dbReference>
<organism evidence="3">
    <name type="scientific">Rhizophora mucronata</name>
    <name type="common">Asiatic mangrove</name>
    <dbReference type="NCBI Taxonomy" id="61149"/>
    <lineage>
        <taxon>Eukaryota</taxon>
        <taxon>Viridiplantae</taxon>
        <taxon>Streptophyta</taxon>
        <taxon>Embryophyta</taxon>
        <taxon>Tracheophyta</taxon>
        <taxon>Spermatophyta</taxon>
        <taxon>Magnoliopsida</taxon>
        <taxon>eudicotyledons</taxon>
        <taxon>Gunneridae</taxon>
        <taxon>Pentapetalae</taxon>
        <taxon>rosids</taxon>
        <taxon>fabids</taxon>
        <taxon>Malpighiales</taxon>
        <taxon>Rhizophoraceae</taxon>
        <taxon>Rhizophora</taxon>
    </lineage>
</organism>
<dbReference type="Gene3D" id="1.20.1280.50">
    <property type="match status" value="1"/>
</dbReference>
<protein>
    <submittedName>
        <fullName evidence="3">Uncharacterized protein MANES_12G062500</fullName>
    </submittedName>
</protein>
<dbReference type="InterPro" id="IPR036047">
    <property type="entry name" value="F-box-like_dom_sf"/>
</dbReference>
<dbReference type="Pfam" id="PF00646">
    <property type="entry name" value="F-box"/>
    <property type="match status" value="1"/>
</dbReference>
<evidence type="ECO:0000256" key="1">
    <source>
        <dbReference type="SAM" id="MobiDB-lite"/>
    </source>
</evidence>
<dbReference type="PROSITE" id="PS50181">
    <property type="entry name" value="FBOX"/>
    <property type="match status" value="1"/>
</dbReference>
<name>A0A2P2NZN9_RHIMU</name>
<dbReference type="InterPro" id="IPR015915">
    <property type="entry name" value="Kelch-typ_b-propeller"/>
</dbReference>
<dbReference type="AlphaFoldDB" id="A0A2P2NZN9"/>
<proteinExistence type="predicted"/>
<dbReference type="CDD" id="cd22157">
    <property type="entry name" value="F-box_AtFBW1-like"/>
    <property type="match status" value="1"/>
</dbReference>
<evidence type="ECO:0000259" key="2">
    <source>
        <dbReference type="PROSITE" id="PS50181"/>
    </source>
</evidence>
<dbReference type="PANTHER" id="PTHR31672">
    <property type="entry name" value="BNACNNG10540D PROTEIN"/>
    <property type="match status" value="1"/>
</dbReference>
<dbReference type="Pfam" id="PF08268">
    <property type="entry name" value="FBA_3"/>
    <property type="match status" value="1"/>
</dbReference>
<dbReference type="InterPro" id="IPR013187">
    <property type="entry name" value="F-box-assoc_dom_typ3"/>
</dbReference>
<sequence length="414" mass="47535">MDLDIEKPAGKRKRSNLEDDGDDHHPPAIGLENLPREIVDDILLRLPITSVVQFKCVCRSWRALAQDPHLKNLYLASRTEKSDPCLIIHCDIPIRSRLNFVDFSAQDDEGKREVKRIHVPFSPSMPEFDVVGSCNGLLLLSDSLYIDSLYVYNPFTREYTELPKSLQYLDQEVVFGFGFHPKTKEYKVIKVIYYRNGHGGYPRARRIIYPQSQVQILTLGNPVWRSLGKVSYRLVRRPSEALVNGRLHWVSRPSARGPSRRLVSFDLADEQFREVPKPACGGLNRYNYHAVALGGCLSAAAYCNHGKMEIWVMKEYDVESSWVKQYSFGSYMPKGLKQTLARPYKSYKSSSRGRFVRVICLLKNGELLLEYKSRVLVSYDPKEGRFKDLMLQGIPKWFETVAHVGSLNWINTPL</sequence>